<name>A0ABW1KNA4_9ACTN</name>
<organism evidence="2 3">
    <name type="scientific">Plantactinospora solaniradicis</name>
    <dbReference type="NCBI Taxonomy" id="1723736"/>
    <lineage>
        <taxon>Bacteria</taxon>
        <taxon>Bacillati</taxon>
        <taxon>Actinomycetota</taxon>
        <taxon>Actinomycetes</taxon>
        <taxon>Micromonosporales</taxon>
        <taxon>Micromonosporaceae</taxon>
        <taxon>Plantactinospora</taxon>
    </lineage>
</organism>
<comment type="caution">
    <text evidence="2">The sequence shown here is derived from an EMBL/GenBank/DDBJ whole genome shotgun (WGS) entry which is preliminary data.</text>
</comment>
<evidence type="ECO:0000313" key="3">
    <source>
        <dbReference type="Proteomes" id="UP001596203"/>
    </source>
</evidence>
<keyword evidence="1" id="KW-0732">Signal</keyword>
<evidence type="ECO:0000256" key="1">
    <source>
        <dbReference type="SAM" id="SignalP"/>
    </source>
</evidence>
<dbReference type="EMBL" id="JBHSPR010000060">
    <property type="protein sequence ID" value="MFC6022308.1"/>
    <property type="molecule type" value="Genomic_DNA"/>
</dbReference>
<gene>
    <name evidence="2" type="ORF">ACFP2T_39890</name>
</gene>
<sequence>MWRKAIAVLAVSTTIIAISVVPSAAQAAGPNEPFLGDLNGDRLLDWISLRNLPDACAVVVQFGRPGGGFLLPRQYVYQVPGSPGTLSCPQLGVAVDLDAAPPFQPGPAELVLGWYEGPPSRSGLDLLVLRNFVASAWIPSIDRPNYIGLADFNGDRRLDVYLWTDQGEGFASYLNPGTGGLVPGPVRYCAGRVQYRLADFDRNGAVDLAVAYADRCDDGANGVAVVLANGSVVNLLGGYDSTPSWTIHVLNADRNNLPDVLTYQQPSGRRWTFLGIGNGGFVMSPVARQDVVTVGADGSVRIPVLVNDWASRRAVVSISTPPTDGTAVVRDRRTVVYRPGPTAGSVDQFSYRITQDGRTSGATVLVRITP</sequence>
<feature type="signal peptide" evidence="1">
    <location>
        <begin position="1"/>
        <end position="27"/>
    </location>
</feature>
<keyword evidence="3" id="KW-1185">Reference proteome</keyword>
<dbReference type="Gene3D" id="2.60.40.3440">
    <property type="match status" value="1"/>
</dbReference>
<proteinExistence type="predicted"/>
<dbReference type="RefSeq" id="WP_377431762.1">
    <property type="nucleotide sequence ID" value="NZ_JBHSPR010000060.1"/>
</dbReference>
<accession>A0ABW1KNA4</accession>
<reference evidence="3" key="1">
    <citation type="journal article" date="2019" name="Int. J. Syst. Evol. Microbiol.">
        <title>The Global Catalogue of Microorganisms (GCM) 10K type strain sequencing project: providing services to taxonomists for standard genome sequencing and annotation.</title>
        <authorList>
            <consortium name="The Broad Institute Genomics Platform"/>
            <consortium name="The Broad Institute Genome Sequencing Center for Infectious Disease"/>
            <person name="Wu L."/>
            <person name="Ma J."/>
        </authorList>
    </citation>
    <scope>NUCLEOTIDE SEQUENCE [LARGE SCALE GENOMIC DNA]</scope>
    <source>
        <strain evidence="3">ZS-35-S2</strain>
    </source>
</reference>
<evidence type="ECO:0000313" key="2">
    <source>
        <dbReference type="EMBL" id="MFC6022308.1"/>
    </source>
</evidence>
<feature type="chain" id="PRO_5045614420" evidence="1">
    <location>
        <begin position="28"/>
        <end position="370"/>
    </location>
</feature>
<dbReference type="InterPro" id="IPR028994">
    <property type="entry name" value="Integrin_alpha_N"/>
</dbReference>
<dbReference type="Proteomes" id="UP001596203">
    <property type="component" value="Unassembled WGS sequence"/>
</dbReference>
<dbReference type="SUPFAM" id="SSF69318">
    <property type="entry name" value="Integrin alpha N-terminal domain"/>
    <property type="match status" value="1"/>
</dbReference>
<protein>
    <submittedName>
        <fullName evidence="2">Ig-like domain-containing protein</fullName>
    </submittedName>
</protein>
<dbReference type="Pfam" id="PF17963">
    <property type="entry name" value="Big_9"/>
    <property type="match status" value="1"/>
</dbReference>